<reference evidence="1 2" key="1">
    <citation type="submission" date="2020-10" db="EMBL/GenBank/DDBJ databases">
        <title>Streptomyces chromofuscus complate genome analysis.</title>
        <authorList>
            <person name="Anwar N."/>
        </authorList>
    </citation>
    <scope>NUCLEOTIDE SEQUENCE [LARGE SCALE GENOMIC DNA]</scope>
    <source>
        <strain evidence="1 2">DSM 40273</strain>
    </source>
</reference>
<dbReference type="AlphaFoldDB" id="A0A7M2T7A7"/>
<accession>A0A7M2T7A7</accession>
<gene>
    <name evidence="1" type="ORF">IPT68_29505</name>
</gene>
<keyword evidence="2" id="KW-1185">Reference proteome</keyword>
<dbReference type="KEGG" id="schf:IPT68_29505"/>
<evidence type="ECO:0000313" key="2">
    <source>
        <dbReference type="Proteomes" id="UP000594008"/>
    </source>
</evidence>
<protein>
    <submittedName>
        <fullName evidence="1">Uncharacterized protein</fullName>
    </submittedName>
</protein>
<sequence>MRPAAPATPTAKRVANVALLVCLLIVAALAFVSTFPAALAAAYCWAAQPASAVAVADYKKELGME</sequence>
<dbReference type="EMBL" id="CP063374">
    <property type="protein sequence ID" value="QOV43785.1"/>
    <property type="molecule type" value="Genomic_DNA"/>
</dbReference>
<name>A0A7M2T7A7_STRCW</name>
<proteinExistence type="predicted"/>
<dbReference type="Proteomes" id="UP000594008">
    <property type="component" value="Chromosome"/>
</dbReference>
<evidence type="ECO:0000313" key="1">
    <source>
        <dbReference type="EMBL" id="QOV43785.1"/>
    </source>
</evidence>
<dbReference type="RefSeq" id="WP_189699939.1">
    <property type="nucleotide sequence ID" value="NZ_BMTA01000015.1"/>
</dbReference>
<organism evidence="1 2">
    <name type="scientific">Streptomyces chromofuscus</name>
    <dbReference type="NCBI Taxonomy" id="42881"/>
    <lineage>
        <taxon>Bacteria</taxon>
        <taxon>Bacillati</taxon>
        <taxon>Actinomycetota</taxon>
        <taxon>Actinomycetes</taxon>
        <taxon>Kitasatosporales</taxon>
        <taxon>Streptomycetaceae</taxon>
        <taxon>Streptomyces</taxon>
    </lineage>
</organism>